<name>A0AAE1FJJ0_PETCI</name>
<feature type="compositionally biased region" description="Low complexity" evidence="1">
    <location>
        <begin position="85"/>
        <end position="103"/>
    </location>
</feature>
<accession>A0AAE1FJJ0</accession>
<dbReference type="Proteomes" id="UP001286313">
    <property type="component" value="Unassembled WGS sequence"/>
</dbReference>
<sequence>MISCTTTTTTTTTTATREQGKDIIIMSCNYSSCFPSDVFRQLFVYLFLLLGCPLVASLGVGVVAMSPETLRAAGRHHVHTLRQASSSSSYSYTSSSSSSSCSCFTGSRTG</sequence>
<keyword evidence="2" id="KW-0812">Transmembrane</keyword>
<proteinExistence type="predicted"/>
<gene>
    <name evidence="3" type="ORF">Pcinc_020184</name>
</gene>
<evidence type="ECO:0000256" key="2">
    <source>
        <dbReference type="SAM" id="Phobius"/>
    </source>
</evidence>
<feature type="region of interest" description="Disordered" evidence="1">
    <location>
        <begin position="83"/>
        <end position="110"/>
    </location>
</feature>
<keyword evidence="4" id="KW-1185">Reference proteome</keyword>
<feature type="transmembrane region" description="Helical" evidence="2">
    <location>
        <begin position="42"/>
        <end position="65"/>
    </location>
</feature>
<protein>
    <submittedName>
        <fullName evidence="3">Uncharacterized protein</fullName>
    </submittedName>
</protein>
<organism evidence="3 4">
    <name type="scientific">Petrolisthes cinctipes</name>
    <name type="common">Flat porcelain crab</name>
    <dbReference type="NCBI Taxonomy" id="88211"/>
    <lineage>
        <taxon>Eukaryota</taxon>
        <taxon>Metazoa</taxon>
        <taxon>Ecdysozoa</taxon>
        <taxon>Arthropoda</taxon>
        <taxon>Crustacea</taxon>
        <taxon>Multicrustacea</taxon>
        <taxon>Malacostraca</taxon>
        <taxon>Eumalacostraca</taxon>
        <taxon>Eucarida</taxon>
        <taxon>Decapoda</taxon>
        <taxon>Pleocyemata</taxon>
        <taxon>Anomura</taxon>
        <taxon>Galatheoidea</taxon>
        <taxon>Porcellanidae</taxon>
        <taxon>Petrolisthes</taxon>
    </lineage>
</organism>
<evidence type="ECO:0000313" key="3">
    <source>
        <dbReference type="EMBL" id="KAK3874864.1"/>
    </source>
</evidence>
<evidence type="ECO:0000313" key="4">
    <source>
        <dbReference type="Proteomes" id="UP001286313"/>
    </source>
</evidence>
<evidence type="ECO:0000256" key="1">
    <source>
        <dbReference type="SAM" id="MobiDB-lite"/>
    </source>
</evidence>
<reference evidence="3" key="1">
    <citation type="submission" date="2023-10" db="EMBL/GenBank/DDBJ databases">
        <title>Genome assemblies of two species of porcelain crab, Petrolisthes cinctipes and Petrolisthes manimaculis (Anomura: Porcellanidae).</title>
        <authorList>
            <person name="Angst P."/>
        </authorList>
    </citation>
    <scope>NUCLEOTIDE SEQUENCE</scope>
    <source>
        <strain evidence="3">PB745_01</strain>
        <tissue evidence="3">Gill</tissue>
    </source>
</reference>
<dbReference type="EMBL" id="JAWQEG010002041">
    <property type="protein sequence ID" value="KAK3874864.1"/>
    <property type="molecule type" value="Genomic_DNA"/>
</dbReference>
<keyword evidence="2" id="KW-1133">Transmembrane helix</keyword>
<dbReference type="AlphaFoldDB" id="A0AAE1FJJ0"/>
<keyword evidence="2" id="KW-0472">Membrane</keyword>
<comment type="caution">
    <text evidence="3">The sequence shown here is derived from an EMBL/GenBank/DDBJ whole genome shotgun (WGS) entry which is preliminary data.</text>
</comment>